<name>A0A5B7KLS6_ECOLX</name>
<dbReference type="AlphaFoldDB" id="A0A5B7KLS6"/>
<proteinExistence type="predicted"/>
<comment type="caution">
    <text evidence="1">The sequence shown here is derived from an EMBL/GenBank/DDBJ whole genome shotgun (WGS) entry which is preliminary data.</text>
</comment>
<organism evidence="1 2">
    <name type="scientific">Escherichia coli</name>
    <dbReference type="NCBI Taxonomy" id="562"/>
    <lineage>
        <taxon>Bacteria</taxon>
        <taxon>Pseudomonadati</taxon>
        <taxon>Pseudomonadota</taxon>
        <taxon>Gammaproteobacteria</taxon>
        <taxon>Enterobacterales</taxon>
        <taxon>Enterobacteriaceae</taxon>
        <taxon>Escherichia</taxon>
    </lineage>
</organism>
<evidence type="ECO:0000313" key="2">
    <source>
        <dbReference type="Proteomes" id="UP000436141"/>
    </source>
</evidence>
<reference evidence="1 2" key="1">
    <citation type="submission" date="2019-12" db="EMBL/GenBank/DDBJ databases">
        <title>Enteriobacteria Tanzani isolates_10434.</title>
        <authorList>
            <person name="Subbiah M."/>
            <person name="Call D."/>
        </authorList>
    </citation>
    <scope>NUCLEOTIDE SEQUENCE [LARGE SCALE GENOMIC DNA]</scope>
    <source>
        <strain evidence="1 2">10434wD1</strain>
    </source>
</reference>
<dbReference type="RefSeq" id="WP_001174912.1">
    <property type="nucleotide sequence ID" value="NZ_AP019189.1"/>
</dbReference>
<dbReference type="Proteomes" id="UP000436141">
    <property type="component" value="Unassembled WGS sequence"/>
</dbReference>
<protein>
    <submittedName>
        <fullName evidence="1">Uncharacterized protein</fullName>
    </submittedName>
</protein>
<sequence>MQKYIDNIIDNYLHLQYRNGAPWEARTLINQLHCVSFRIKGFRGSGMRRVDDDHARQLQFVAKMQE</sequence>
<dbReference type="EMBL" id="WUIY01000051">
    <property type="protein sequence ID" value="MXI75036.1"/>
    <property type="molecule type" value="Genomic_DNA"/>
</dbReference>
<gene>
    <name evidence="1" type="ORF">GRW05_12275</name>
</gene>
<accession>A0A5B7KLS6</accession>
<evidence type="ECO:0000313" key="1">
    <source>
        <dbReference type="EMBL" id="MXI75036.1"/>
    </source>
</evidence>